<feature type="transmembrane region" description="Helical" evidence="7">
    <location>
        <begin position="54"/>
        <end position="74"/>
    </location>
</feature>
<keyword evidence="6 7" id="KW-0472">Membrane</keyword>
<accession>A0ABW2IG68</accession>
<proteinExistence type="predicted"/>
<feature type="transmembrane region" description="Helical" evidence="7">
    <location>
        <begin position="475"/>
        <end position="497"/>
    </location>
</feature>
<dbReference type="PROSITE" id="PS50850">
    <property type="entry name" value="MFS"/>
    <property type="match status" value="1"/>
</dbReference>
<feature type="transmembrane region" description="Helical" evidence="7">
    <location>
        <begin position="410"/>
        <end position="429"/>
    </location>
</feature>
<evidence type="ECO:0000256" key="3">
    <source>
        <dbReference type="ARBA" id="ARBA00022475"/>
    </source>
</evidence>
<dbReference type="PANTHER" id="PTHR42718:SF47">
    <property type="entry name" value="METHYL VIOLOGEN RESISTANCE PROTEIN SMVA"/>
    <property type="match status" value="1"/>
</dbReference>
<feature type="domain" description="Major facilitator superfamily (MFS) profile" evidence="8">
    <location>
        <begin position="20"/>
        <end position="501"/>
    </location>
</feature>
<dbReference type="InterPro" id="IPR020846">
    <property type="entry name" value="MFS_dom"/>
</dbReference>
<feature type="transmembrane region" description="Helical" evidence="7">
    <location>
        <begin position="237"/>
        <end position="253"/>
    </location>
</feature>
<dbReference type="EMBL" id="JBHTBU010000003">
    <property type="protein sequence ID" value="MFC7289933.1"/>
    <property type="molecule type" value="Genomic_DNA"/>
</dbReference>
<evidence type="ECO:0000313" key="9">
    <source>
        <dbReference type="EMBL" id="MFC7289933.1"/>
    </source>
</evidence>
<comment type="subcellular location">
    <subcellularLocation>
        <location evidence="1">Cell membrane</location>
        <topology evidence="1">Multi-pass membrane protein</topology>
    </subcellularLocation>
</comment>
<gene>
    <name evidence="9" type="ORF">ACFQPC_17930</name>
</gene>
<dbReference type="CDD" id="cd17321">
    <property type="entry name" value="MFS_MMR_MDR_like"/>
    <property type="match status" value="1"/>
</dbReference>
<dbReference type="Proteomes" id="UP001596542">
    <property type="component" value="Unassembled WGS sequence"/>
</dbReference>
<dbReference type="InterPro" id="IPR011701">
    <property type="entry name" value="MFS"/>
</dbReference>
<feature type="transmembrane region" description="Helical" evidence="7">
    <location>
        <begin position="170"/>
        <end position="194"/>
    </location>
</feature>
<evidence type="ECO:0000259" key="8">
    <source>
        <dbReference type="PROSITE" id="PS50850"/>
    </source>
</evidence>
<dbReference type="InterPro" id="IPR036259">
    <property type="entry name" value="MFS_trans_sf"/>
</dbReference>
<feature type="transmembrane region" description="Helical" evidence="7">
    <location>
        <begin position="143"/>
        <end position="164"/>
    </location>
</feature>
<dbReference type="Pfam" id="PF07690">
    <property type="entry name" value="MFS_1"/>
    <property type="match status" value="1"/>
</dbReference>
<keyword evidence="3" id="KW-1003">Cell membrane</keyword>
<dbReference type="Gene3D" id="1.20.1720.10">
    <property type="entry name" value="Multidrug resistance protein D"/>
    <property type="match status" value="1"/>
</dbReference>
<keyword evidence="5 7" id="KW-1133">Transmembrane helix</keyword>
<dbReference type="Gene3D" id="1.20.1250.20">
    <property type="entry name" value="MFS general substrate transporter like domains"/>
    <property type="match status" value="1"/>
</dbReference>
<keyword evidence="4 7" id="KW-0812">Transmembrane</keyword>
<dbReference type="RefSeq" id="WP_382273191.1">
    <property type="nucleotide sequence ID" value="NZ_JBHTBU010000003.1"/>
</dbReference>
<evidence type="ECO:0000256" key="1">
    <source>
        <dbReference type="ARBA" id="ARBA00004651"/>
    </source>
</evidence>
<name>A0ABW2IG68_9BURK</name>
<feature type="transmembrane region" description="Helical" evidence="7">
    <location>
        <begin position="206"/>
        <end position="225"/>
    </location>
</feature>
<keyword evidence="10" id="KW-1185">Reference proteome</keyword>
<feature type="transmembrane region" description="Helical" evidence="7">
    <location>
        <begin position="307"/>
        <end position="327"/>
    </location>
</feature>
<comment type="caution">
    <text evidence="9">The sequence shown here is derived from an EMBL/GenBank/DDBJ whole genome shotgun (WGS) entry which is preliminary data.</text>
</comment>
<evidence type="ECO:0000256" key="7">
    <source>
        <dbReference type="SAM" id="Phobius"/>
    </source>
</evidence>
<feature type="transmembrane region" description="Helical" evidence="7">
    <location>
        <begin position="116"/>
        <end position="136"/>
    </location>
</feature>
<keyword evidence="2" id="KW-0813">Transport</keyword>
<dbReference type="PANTHER" id="PTHR42718">
    <property type="entry name" value="MAJOR FACILITATOR SUPERFAMILY MULTIDRUG TRANSPORTER MFSC"/>
    <property type="match status" value="1"/>
</dbReference>
<evidence type="ECO:0000313" key="10">
    <source>
        <dbReference type="Proteomes" id="UP001596542"/>
    </source>
</evidence>
<feature type="transmembrane region" description="Helical" evidence="7">
    <location>
        <begin position="364"/>
        <end position="389"/>
    </location>
</feature>
<feature type="transmembrane region" description="Helical" evidence="7">
    <location>
        <begin position="273"/>
        <end position="295"/>
    </location>
</feature>
<organism evidence="9 10">
    <name type="scientific">Herminiimonas glaciei</name>
    <dbReference type="NCBI Taxonomy" id="523788"/>
    <lineage>
        <taxon>Bacteria</taxon>
        <taxon>Pseudomonadati</taxon>
        <taxon>Pseudomonadota</taxon>
        <taxon>Betaproteobacteria</taxon>
        <taxon>Burkholderiales</taxon>
        <taxon>Oxalobacteraceae</taxon>
        <taxon>Herminiimonas</taxon>
    </lineage>
</organism>
<feature type="transmembrane region" description="Helical" evidence="7">
    <location>
        <begin position="20"/>
        <end position="42"/>
    </location>
</feature>
<dbReference type="SUPFAM" id="SSF103473">
    <property type="entry name" value="MFS general substrate transporter"/>
    <property type="match status" value="1"/>
</dbReference>
<protein>
    <submittedName>
        <fullName evidence="9">MFS transporter</fullName>
    </submittedName>
</protein>
<evidence type="ECO:0000256" key="6">
    <source>
        <dbReference type="ARBA" id="ARBA00023136"/>
    </source>
</evidence>
<feature type="transmembrane region" description="Helical" evidence="7">
    <location>
        <begin position="86"/>
        <end position="104"/>
    </location>
</feature>
<dbReference type="PRINTS" id="PR01036">
    <property type="entry name" value="TCRTETB"/>
</dbReference>
<evidence type="ECO:0000256" key="2">
    <source>
        <dbReference type="ARBA" id="ARBA00022448"/>
    </source>
</evidence>
<sequence>MNKQILKQPSTLPASSRWLVLAIVSVALLLIVVDMTVLYAALPRLTADLAASASAKLWIVNIYALIVSGLLLGMGTLGDRLGHKSLFIAGLIVFGIASLCAAYSPTSAMLIASRALLAVGAAMMMPATLSIIRLAFADENERAVAIGIWASVAFGGAALGPVVGGLLLEYFWWGSVFLINVPIVLLALPIALAYIPKGKANKTRPWDLIGSLQIMAGLVGVTYALKEAGKRDPAWGIAFLVLLLGLFFLAMFARRQQHSAHPMIDFSLFKNTIFSSSVAAAVVAAAALLGMELVLTQRLQLVLDMTPLQAGVFILPLSLAAFVAGPLTGRVLPRLGSAFVLSLSLLISALGMGAYLFLHDAAVWTQVICLLVLGVGIGAAMTAASGTIMQSAPVDRAGMAASVEEVSYELGSVFGVTLMGSILSLAYAGTLSLPGDMNLPAIVWDSLDEALIVGHDLAPAAAQIVGDAAKASFDVAFTAVIATATFLLLLTSGIVWWSNKKSEHVSMLAESHSTS</sequence>
<evidence type="ECO:0000256" key="4">
    <source>
        <dbReference type="ARBA" id="ARBA00022692"/>
    </source>
</evidence>
<feature type="transmembrane region" description="Helical" evidence="7">
    <location>
        <begin position="339"/>
        <end position="358"/>
    </location>
</feature>
<evidence type="ECO:0000256" key="5">
    <source>
        <dbReference type="ARBA" id="ARBA00022989"/>
    </source>
</evidence>
<reference evidence="10" key="1">
    <citation type="journal article" date="2019" name="Int. J. Syst. Evol. Microbiol.">
        <title>The Global Catalogue of Microorganisms (GCM) 10K type strain sequencing project: providing services to taxonomists for standard genome sequencing and annotation.</title>
        <authorList>
            <consortium name="The Broad Institute Genomics Platform"/>
            <consortium name="The Broad Institute Genome Sequencing Center for Infectious Disease"/>
            <person name="Wu L."/>
            <person name="Ma J."/>
        </authorList>
    </citation>
    <scope>NUCLEOTIDE SEQUENCE [LARGE SCALE GENOMIC DNA]</scope>
    <source>
        <strain evidence="10">KACC 12508</strain>
    </source>
</reference>